<dbReference type="GO" id="GO:0008270">
    <property type="term" value="F:zinc ion binding"/>
    <property type="evidence" value="ECO:0007669"/>
    <property type="project" value="InterPro"/>
</dbReference>
<dbReference type="Pfam" id="PF04082">
    <property type="entry name" value="Fungal_trans"/>
    <property type="match status" value="1"/>
</dbReference>
<dbReference type="EMBL" id="KL198146">
    <property type="protein sequence ID" value="KDQ06237.1"/>
    <property type="molecule type" value="Genomic_DNA"/>
</dbReference>
<dbReference type="InterPro" id="IPR007219">
    <property type="entry name" value="XnlR_reg_dom"/>
</dbReference>
<dbReference type="GO" id="GO:0003677">
    <property type="term" value="F:DNA binding"/>
    <property type="evidence" value="ECO:0007669"/>
    <property type="project" value="InterPro"/>
</dbReference>
<protein>
    <recommendedName>
        <fullName evidence="7">Zn(2)-C6 fungal-type domain-containing protein</fullName>
    </recommendedName>
</protein>
<dbReference type="GO" id="GO:0006351">
    <property type="term" value="P:DNA-templated transcription"/>
    <property type="evidence" value="ECO:0007669"/>
    <property type="project" value="InterPro"/>
</dbReference>
<keyword evidence="5" id="KW-0539">Nucleus</keyword>
<evidence type="ECO:0000256" key="2">
    <source>
        <dbReference type="ARBA" id="ARBA00022723"/>
    </source>
</evidence>
<evidence type="ECO:0000259" key="7">
    <source>
        <dbReference type="PROSITE" id="PS50048"/>
    </source>
</evidence>
<dbReference type="PANTHER" id="PTHR47338">
    <property type="entry name" value="ZN(II)2CYS6 TRANSCRIPTION FACTOR (EUROFUNG)-RELATED"/>
    <property type="match status" value="1"/>
</dbReference>
<reference evidence="9" key="1">
    <citation type="journal article" date="2014" name="Proc. Natl. Acad. Sci. U.S.A.">
        <title>Extensive sampling of basidiomycete genomes demonstrates inadequacy of the white-rot/brown-rot paradigm for wood decay fungi.</title>
        <authorList>
            <person name="Riley R."/>
            <person name="Salamov A.A."/>
            <person name="Brown D.W."/>
            <person name="Nagy L.G."/>
            <person name="Floudas D."/>
            <person name="Held B.W."/>
            <person name="Levasseur A."/>
            <person name="Lombard V."/>
            <person name="Morin E."/>
            <person name="Otillar R."/>
            <person name="Lindquist E.A."/>
            <person name="Sun H."/>
            <person name="LaButti K.M."/>
            <person name="Schmutz J."/>
            <person name="Jabbour D."/>
            <person name="Luo H."/>
            <person name="Baker S.E."/>
            <person name="Pisabarro A.G."/>
            <person name="Walton J.D."/>
            <person name="Blanchette R.A."/>
            <person name="Henrissat B."/>
            <person name="Martin F."/>
            <person name="Cullen D."/>
            <person name="Hibbett D.S."/>
            <person name="Grigoriev I.V."/>
        </authorList>
    </citation>
    <scope>NUCLEOTIDE SEQUENCE [LARGE SCALE GENOMIC DNA]</scope>
    <source>
        <strain evidence="9">FD-172 SS1</strain>
    </source>
</reference>
<feature type="region of interest" description="Disordered" evidence="6">
    <location>
        <begin position="72"/>
        <end position="109"/>
    </location>
</feature>
<comment type="subcellular location">
    <subcellularLocation>
        <location evidence="1">Nucleus</location>
    </subcellularLocation>
</comment>
<dbReference type="OrthoDB" id="2123952at2759"/>
<dbReference type="CDD" id="cd12148">
    <property type="entry name" value="fungal_TF_MHR"/>
    <property type="match status" value="1"/>
</dbReference>
<dbReference type="Pfam" id="PF00172">
    <property type="entry name" value="Zn_clus"/>
    <property type="match status" value="1"/>
</dbReference>
<dbReference type="PROSITE" id="PS00463">
    <property type="entry name" value="ZN2_CY6_FUNGAL_1"/>
    <property type="match status" value="1"/>
</dbReference>
<proteinExistence type="predicted"/>
<evidence type="ECO:0000313" key="8">
    <source>
        <dbReference type="EMBL" id="KDQ06237.1"/>
    </source>
</evidence>
<accession>A0A067M2Z4</accession>
<evidence type="ECO:0000256" key="6">
    <source>
        <dbReference type="SAM" id="MobiDB-lite"/>
    </source>
</evidence>
<organism evidence="8 9">
    <name type="scientific">Botryobasidium botryosum (strain FD-172 SS1)</name>
    <dbReference type="NCBI Taxonomy" id="930990"/>
    <lineage>
        <taxon>Eukaryota</taxon>
        <taxon>Fungi</taxon>
        <taxon>Dikarya</taxon>
        <taxon>Basidiomycota</taxon>
        <taxon>Agaricomycotina</taxon>
        <taxon>Agaricomycetes</taxon>
        <taxon>Cantharellales</taxon>
        <taxon>Botryobasidiaceae</taxon>
        <taxon>Botryobasidium</taxon>
    </lineage>
</organism>
<feature type="domain" description="Zn(2)-C6 fungal-type" evidence="7">
    <location>
        <begin position="20"/>
        <end position="52"/>
    </location>
</feature>
<evidence type="ECO:0000313" key="9">
    <source>
        <dbReference type="Proteomes" id="UP000027195"/>
    </source>
</evidence>
<dbReference type="SUPFAM" id="SSF57701">
    <property type="entry name" value="Zn2/Cys6 DNA-binding domain"/>
    <property type="match status" value="1"/>
</dbReference>
<gene>
    <name evidence="8" type="ORF">BOTBODRAFT_262731</name>
</gene>
<dbReference type="AlphaFoldDB" id="A0A067M2Z4"/>
<dbReference type="Gene3D" id="4.10.240.10">
    <property type="entry name" value="Zn(2)-C6 fungal-type DNA-binding domain"/>
    <property type="match status" value="1"/>
</dbReference>
<dbReference type="PROSITE" id="PS50048">
    <property type="entry name" value="ZN2_CY6_FUNGAL_2"/>
    <property type="match status" value="1"/>
</dbReference>
<evidence type="ECO:0000256" key="3">
    <source>
        <dbReference type="ARBA" id="ARBA00023015"/>
    </source>
</evidence>
<evidence type="ECO:0000256" key="4">
    <source>
        <dbReference type="ARBA" id="ARBA00023163"/>
    </source>
</evidence>
<dbReference type="Proteomes" id="UP000027195">
    <property type="component" value="Unassembled WGS sequence"/>
</dbReference>
<dbReference type="SMART" id="SM00066">
    <property type="entry name" value="GAL4"/>
    <property type="match status" value="1"/>
</dbReference>
<sequence length="586" mass="65412">MSSDVRTTSHHPKPLKRGESCLTCRKRKLRCDAARPVCGACSRSRQPIECFYEAPRARSDAPRSRISELERVVETTGAGSSRRVDQAGYGTASPPRNDPAQPDDPPHHISDMLADVYSSPFETASMTDGLSSIGEIPPSTDIPPYGCTASNINEDFPDCKWWEQQEFPPCFKHHLLQIFPRRLECSFILRLPRFQSRLRLPYSHPNAHHPALFNALFLLACIFSPPRLFLADQEPTFLTLTRQHLKSALDHTDRLIDFMIASCLLSWYLLARGRLMESKQTILSAARFAVGCGLHKISTRVRGTEGEDGASGLLGATTDGIDLGERTYVFWMVFSTDRFISMVTQTPSAFSDGEIETVWPVPLLYYLTQEAVSYLPRTTVTSLFARDSGATSVHLDSIFAMTLKSTTLLHRATRFVLDFQSDQPSDIWDEFDIIETAVASFIDSVPALENASDFIKQRSPESTKLLLAYLKTQAHTASAVLWNVTPDRDTSHGKCLSACRQVTEVIHELREGNLTWMVPILAWTTTVKVLNDEIAKLRAGSDANTAPALEEMEGHRLALIQAIRGLTPKVEFINILLNQIETAVDD</sequence>
<evidence type="ECO:0000256" key="1">
    <source>
        <dbReference type="ARBA" id="ARBA00004123"/>
    </source>
</evidence>
<dbReference type="InterPro" id="IPR036864">
    <property type="entry name" value="Zn2-C6_fun-type_DNA-bd_sf"/>
</dbReference>
<dbReference type="PANTHER" id="PTHR47338:SF29">
    <property type="entry name" value="ZN(2)-C6 FUNGAL-TYPE DOMAIN-CONTAINING PROTEIN"/>
    <property type="match status" value="1"/>
</dbReference>
<dbReference type="InterPro" id="IPR050815">
    <property type="entry name" value="TF_fung"/>
</dbReference>
<keyword evidence="2" id="KW-0479">Metal-binding</keyword>
<dbReference type="CDD" id="cd00067">
    <property type="entry name" value="GAL4"/>
    <property type="match status" value="1"/>
</dbReference>
<name>A0A067M2Z4_BOTB1</name>
<keyword evidence="4" id="KW-0804">Transcription</keyword>
<dbReference type="InterPro" id="IPR001138">
    <property type="entry name" value="Zn2Cys6_DnaBD"/>
</dbReference>
<dbReference type="GO" id="GO:0000981">
    <property type="term" value="F:DNA-binding transcription factor activity, RNA polymerase II-specific"/>
    <property type="evidence" value="ECO:0007669"/>
    <property type="project" value="InterPro"/>
</dbReference>
<dbReference type="InParanoid" id="A0A067M2Z4"/>
<keyword evidence="3" id="KW-0805">Transcription regulation</keyword>
<dbReference type="HOGENOM" id="CLU_022337_1_0_1"/>
<dbReference type="STRING" id="930990.A0A067M2Z4"/>
<evidence type="ECO:0000256" key="5">
    <source>
        <dbReference type="ARBA" id="ARBA00023242"/>
    </source>
</evidence>
<keyword evidence="9" id="KW-1185">Reference proteome</keyword>
<dbReference type="GO" id="GO:0005634">
    <property type="term" value="C:nucleus"/>
    <property type="evidence" value="ECO:0007669"/>
    <property type="project" value="UniProtKB-SubCell"/>
</dbReference>